<accession>A0ABW9I622</accession>
<evidence type="ECO:0000313" key="6">
    <source>
        <dbReference type="Proteomes" id="UP001631957"/>
    </source>
</evidence>
<keyword evidence="4" id="KW-0119">Carbohydrate metabolism</keyword>
<dbReference type="PANTHER" id="PTHR43434">
    <property type="entry name" value="PHOSPHOGLYCOLATE PHOSPHATASE"/>
    <property type="match status" value="1"/>
</dbReference>
<name>A0ABW9I622_9ACTN</name>
<evidence type="ECO:0000256" key="3">
    <source>
        <dbReference type="ARBA" id="ARBA00022842"/>
    </source>
</evidence>
<evidence type="ECO:0000256" key="2">
    <source>
        <dbReference type="ARBA" id="ARBA00022801"/>
    </source>
</evidence>
<dbReference type="Gene3D" id="1.10.150.240">
    <property type="entry name" value="Putative phosphatase, domain 2"/>
    <property type="match status" value="1"/>
</dbReference>
<keyword evidence="2 5" id="KW-0378">Hydrolase</keyword>
<dbReference type="Gene3D" id="3.40.50.1000">
    <property type="entry name" value="HAD superfamily/HAD-like"/>
    <property type="match status" value="1"/>
</dbReference>
<dbReference type="RefSeq" id="WP_409124076.1">
    <property type="nucleotide sequence ID" value="NZ_JBJVNI010000041.1"/>
</dbReference>
<evidence type="ECO:0000313" key="5">
    <source>
        <dbReference type="EMBL" id="MFM9615808.1"/>
    </source>
</evidence>
<evidence type="ECO:0000256" key="1">
    <source>
        <dbReference type="ARBA" id="ARBA00022723"/>
    </source>
</evidence>
<dbReference type="GO" id="GO:0016787">
    <property type="term" value="F:hydrolase activity"/>
    <property type="evidence" value="ECO:0007669"/>
    <property type="project" value="UniProtKB-KW"/>
</dbReference>
<dbReference type="InterPro" id="IPR050155">
    <property type="entry name" value="HAD-like_hydrolase_sf"/>
</dbReference>
<keyword evidence="6" id="KW-1185">Reference proteome</keyword>
<dbReference type="EC" id="3.-.-.-" evidence="5"/>
<dbReference type="SUPFAM" id="SSF56784">
    <property type="entry name" value="HAD-like"/>
    <property type="match status" value="1"/>
</dbReference>
<dbReference type="Proteomes" id="UP001631957">
    <property type="component" value="Unassembled WGS sequence"/>
</dbReference>
<protein>
    <submittedName>
        <fullName evidence="5">HAD family hydrolase</fullName>
        <ecNumber evidence="5">3.-.-.-</ecNumber>
    </submittedName>
</protein>
<dbReference type="EMBL" id="JBJVNI010000041">
    <property type="protein sequence ID" value="MFM9615808.1"/>
    <property type="molecule type" value="Genomic_DNA"/>
</dbReference>
<reference evidence="5 6" key="1">
    <citation type="submission" date="2024-12" db="EMBL/GenBank/DDBJ databases">
        <title>Forecasting of Potato common scab and diversities of Pathogenic streptomyces spp. in china.</title>
        <authorList>
            <person name="Handique U."/>
            <person name="Wu J."/>
        </authorList>
    </citation>
    <scope>NUCLEOTIDE SEQUENCE [LARGE SCALE GENOMIC DNA]</scope>
    <source>
        <strain evidence="5 6">ZRIMU1530</strain>
    </source>
</reference>
<evidence type="ECO:0000256" key="4">
    <source>
        <dbReference type="ARBA" id="ARBA00023277"/>
    </source>
</evidence>
<dbReference type="Pfam" id="PF13419">
    <property type="entry name" value="HAD_2"/>
    <property type="match status" value="1"/>
</dbReference>
<comment type="caution">
    <text evidence="5">The sequence shown here is derived from an EMBL/GenBank/DDBJ whole genome shotgun (WGS) entry which is preliminary data.</text>
</comment>
<proteinExistence type="predicted"/>
<dbReference type="InterPro" id="IPR023214">
    <property type="entry name" value="HAD_sf"/>
</dbReference>
<dbReference type="InterPro" id="IPR023198">
    <property type="entry name" value="PGP-like_dom2"/>
</dbReference>
<organism evidence="5 6">
    <name type="scientific">Streptomyces niveiscabiei</name>
    <dbReference type="NCBI Taxonomy" id="164115"/>
    <lineage>
        <taxon>Bacteria</taxon>
        <taxon>Bacillati</taxon>
        <taxon>Actinomycetota</taxon>
        <taxon>Actinomycetes</taxon>
        <taxon>Kitasatosporales</taxon>
        <taxon>Streptomycetaceae</taxon>
        <taxon>Streptomyces</taxon>
    </lineage>
</organism>
<gene>
    <name evidence="5" type="ORF">ACKI18_44915</name>
</gene>
<keyword evidence="1" id="KW-0479">Metal-binding</keyword>
<sequence>MASECLLLGLDGVLMDTRPVLATAWYAVQEAHGITVPFADYLPCVGRPFADIMGRLGIGDADQVEATYSTVCRATAHLARPFEGVADALCALVAGGWRVGVVTSTPLNRAEPLLAPFGDVFAAVRTTDGFERGKPAPDPLLLALVDLAVDPAEATYAGGTEVDLETARRAGVPYVHAGWGYGQPDESEPKVAHDPAELLWLLSDGHGRGPFVEGSVL</sequence>
<dbReference type="InterPro" id="IPR041492">
    <property type="entry name" value="HAD_2"/>
</dbReference>
<keyword evidence="3" id="KW-0460">Magnesium</keyword>
<dbReference type="InterPro" id="IPR036412">
    <property type="entry name" value="HAD-like_sf"/>
</dbReference>
<dbReference type="PANTHER" id="PTHR43434:SF23">
    <property type="entry name" value="PHOSPHOGLYCOLATE PHOSPHATASE"/>
    <property type="match status" value="1"/>
</dbReference>